<dbReference type="Proteomes" id="UP000650833">
    <property type="component" value="Unassembled WGS sequence"/>
</dbReference>
<dbReference type="InterPro" id="IPR001900">
    <property type="entry name" value="RNase_II/R"/>
</dbReference>
<dbReference type="GO" id="GO:1990074">
    <property type="term" value="P:polyuridylation-dependent mRNA catabolic process"/>
    <property type="evidence" value="ECO:0007669"/>
    <property type="project" value="UniProtKB-UniRule"/>
</dbReference>
<keyword evidence="5" id="KW-0540">Nuclease</keyword>
<evidence type="ECO:0000256" key="3">
    <source>
        <dbReference type="ARBA" id="ARBA00022842"/>
    </source>
</evidence>
<dbReference type="InterPro" id="IPR028591">
    <property type="entry name" value="DIS3L2"/>
</dbReference>
<evidence type="ECO:0000259" key="7">
    <source>
        <dbReference type="SMART" id="SM00955"/>
    </source>
</evidence>
<dbReference type="PANTHER" id="PTHR23355:SF9">
    <property type="entry name" value="DIS3-LIKE EXONUCLEASE 2"/>
    <property type="match status" value="1"/>
</dbReference>
<dbReference type="InterPro" id="IPR050180">
    <property type="entry name" value="RNR_Ribonuclease"/>
</dbReference>
<keyword evidence="2 5" id="KW-0479">Metal-binding</keyword>
<keyword evidence="5" id="KW-0378">Hydrolase</keyword>
<feature type="compositionally biased region" description="Basic and acidic residues" evidence="6">
    <location>
        <begin position="243"/>
        <end position="254"/>
    </location>
</feature>
<dbReference type="GO" id="GO:0003723">
    <property type="term" value="F:RNA binding"/>
    <property type="evidence" value="ECO:0007669"/>
    <property type="project" value="UniProtKB-KW"/>
</dbReference>
<keyword evidence="4 5" id="KW-0694">RNA-binding</keyword>
<feature type="region of interest" description="Disordered" evidence="6">
    <location>
        <begin position="904"/>
        <end position="923"/>
    </location>
</feature>
<dbReference type="GO" id="GO:0000175">
    <property type="term" value="F:3'-5'-RNA exonuclease activity"/>
    <property type="evidence" value="ECO:0007669"/>
    <property type="project" value="UniProtKB-UniRule"/>
</dbReference>
<keyword evidence="1 5" id="KW-0963">Cytoplasm</keyword>
<feature type="region of interest" description="Disordered" evidence="6">
    <location>
        <begin position="1"/>
        <end position="105"/>
    </location>
</feature>
<dbReference type="PROSITE" id="PS01175">
    <property type="entry name" value="RIBONUCLEASE_II"/>
    <property type="match status" value="1"/>
</dbReference>
<dbReference type="AlphaFoldDB" id="A0A8H7RJQ4"/>
<dbReference type="InterPro" id="IPR041093">
    <property type="entry name" value="Dis3l2-like_C"/>
</dbReference>
<dbReference type="Gene3D" id="2.40.50.690">
    <property type="match status" value="1"/>
</dbReference>
<dbReference type="Pfam" id="PF17849">
    <property type="entry name" value="OB_Dis3"/>
    <property type="match status" value="1"/>
</dbReference>
<feature type="compositionally biased region" description="Acidic residues" evidence="6">
    <location>
        <begin position="268"/>
        <end position="283"/>
    </location>
</feature>
<dbReference type="PANTHER" id="PTHR23355">
    <property type="entry name" value="RIBONUCLEASE"/>
    <property type="match status" value="1"/>
</dbReference>
<reference evidence="8" key="1">
    <citation type="submission" date="2020-12" db="EMBL/GenBank/DDBJ databases">
        <title>Metabolic potential, ecology and presence of endohyphal bacteria is reflected in genomic diversity of Mucoromycotina.</title>
        <authorList>
            <person name="Muszewska A."/>
            <person name="Okrasinska A."/>
            <person name="Steczkiewicz K."/>
            <person name="Drgas O."/>
            <person name="Orlowska M."/>
            <person name="Perlinska-Lenart U."/>
            <person name="Aleksandrzak-Piekarczyk T."/>
            <person name="Szatraj K."/>
            <person name="Zielenkiewicz U."/>
            <person name="Pilsyk S."/>
            <person name="Malc E."/>
            <person name="Mieczkowski P."/>
            <person name="Kruszewska J.S."/>
            <person name="Biernat P."/>
            <person name="Pawlowska J."/>
        </authorList>
    </citation>
    <scope>NUCLEOTIDE SEQUENCE</scope>
    <source>
        <strain evidence="8">CBS 226.32</strain>
    </source>
</reference>
<dbReference type="InterPro" id="IPR012340">
    <property type="entry name" value="NA-bd_OB-fold"/>
</dbReference>
<dbReference type="EMBL" id="JAEPRC010000060">
    <property type="protein sequence ID" value="KAG2211795.1"/>
    <property type="molecule type" value="Genomic_DNA"/>
</dbReference>
<feature type="domain" description="RNB" evidence="7">
    <location>
        <begin position="438"/>
        <end position="777"/>
    </location>
</feature>
<comment type="function">
    <text evidence="5">3'-5'-exoribonuclease that specifically recognizes RNAs polyuridylated at their 3' end and mediates their degradation. Component of an exosome-independent RNA degradation pathway that mediates degradation of cytoplasmic mRNAs that have been deadenylated and subsequently uridylated at their 3'.</text>
</comment>
<proteinExistence type="inferred from homology"/>
<evidence type="ECO:0000313" key="9">
    <source>
        <dbReference type="Proteomes" id="UP000650833"/>
    </source>
</evidence>
<dbReference type="InterPro" id="IPR041505">
    <property type="entry name" value="Dis3_CSD2"/>
</dbReference>
<dbReference type="SMART" id="SM00955">
    <property type="entry name" value="RNB"/>
    <property type="match status" value="1"/>
</dbReference>
<protein>
    <recommendedName>
        <fullName evidence="5">DIS3-like exonuclease 2</fullName>
        <ecNumber evidence="5">3.1.13.-</ecNumber>
    </recommendedName>
</protein>
<feature type="binding site" evidence="5">
    <location>
        <position position="450"/>
    </location>
    <ligand>
        <name>Mg(2+)</name>
        <dbReference type="ChEBI" id="CHEBI:18420"/>
    </ligand>
</feature>
<evidence type="ECO:0000256" key="1">
    <source>
        <dbReference type="ARBA" id="ARBA00022490"/>
    </source>
</evidence>
<evidence type="ECO:0000313" key="8">
    <source>
        <dbReference type="EMBL" id="KAG2211795.1"/>
    </source>
</evidence>
<name>A0A8H7RJQ4_9FUNG</name>
<feature type="binding site" evidence="5">
    <location>
        <position position="459"/>
    </location>
    <ligand>
        <name>Mg(2+)</name>
        <dbReference type="ChEBI" id="CHEBI:18420"/>
    </ligand>
</feature>
<comment type="cofactor">
    <cofactor evidence="5">
        <name>Mg(2+)</name>
        <dbReference type="ChEBI" id="CHEBI:18420"/>
    </cofactor>
    <cofactor evidence="5">
        <name>Mn(2+)</name>
        <dbReference type="ChEBI" id="CHEBI:29035"/>
    </cofactor>
</comment>
<evidence type="ECO:0000256" key="5">
    <source>
        <dbReference type="HAMAP-Rule" id="MF_03045"/>
    </source>
</evidence>
<feature type="compositionally biased region" description="Basic and acidic residues" evidence="6">
    <location>
        <begin position="72"/>
        <end position="105"/>
    </location>
</feature>
<dbReference type="Pfam" id="PF17877">
    <property type="entry name" value="Dis3l2_C_term"/>
    <property type="match status" value="1"/>
</dbReference>
<accession>A0A8H7RJQ4</accession>
<evidence type="ECO:0000256" key="6">
    <source>
        <dbReference type="SAM" id="MobiDB-lite"/>
    </source>
</evidence>
<keyword evidence="3 5" id="KW-0460">Magnesium</keyword>
<feature type="region of interest" description="Disordered" evidence="6">
    <location>
        <begin position="236"/>
        <end position="286"/>
    </location>
</feature>
<dbReference type="Gene3D" id="2.40.50.700">
    <property type="match status" value="1"/>
</dbReference>
<dbReference type="Pfam" id="PF00773">
    <property type="entry name" value="RNB"/>
    <property type="match status" value="1"/>
</dbReference>
<feature type="site" description="Important for catalytic activity" evidence="5">
    <location>
        <position position="458"/>
    </location>
</feature>
<feature type="compositionally biased region" description="Basic and acidic residues" evidence="6">
    <location>
        <begin position="1"/>
        <end position="11"/>
    </location>
</feature>
<keyword evidence="9" id="KW-1185">Reference proteome</keyword>
<dbReference type="InterPro" id="IPR022966">
    <property type="entry name" value="RNase_II/R_CS"/>
</dbReference>
<sequence length="1000" mass="114911">MSKADESDNWRRRPVAPQANLDEPPKQRRHNWSRHGNTSKTERRINMDDLVPPPPRPRRTKVKKIITFDDDAASHIETSTKADRSVTENPDKPHKAAQEPKEAWNHFARDHDTDKESSSDEEWVISSQIEPKKPKFKTRSMAAYVHPWDRNSYNKRTFFQPFINPLDVEFGLEGGTLYQGIMRLTKNPADAYVKSDDLDFDIYIGGFNDRNRALDGDLVAVQLKDVDEVWELRKERQRRRKETHLQRQKEKLGEEEQEQTQVSAKIENEEEGNQDEETEEGDEEDHKPAYCGHVISIIEKAPNANYTGTILLEKPGVPDSFKSNDNKQNGPSIAWFKPTDRRIPFLILRGKDVPRDLIDNAEYYKSHIFSASIVRWQISDKHPAGKIEKKIGPIGDLYTERQAIIANNCIIDHDFIPVALNCLPDTPWTIPQKEYKIRRDLRKERVFSIDPPTAKDLDDALHIKKLDDGFFEVGVHIADVTYFLKRNTPLDSEARARGTSTYLVDSVIPMLPRLLCEELCSLNPGVERLAFSVIWKMDNYGKPVETWFGKTIIKSCAKLAYDDAQRVIEGDALPVDVNIYGSHNDYSISNDILMLYELSVRMRQARYDGGSLSMNSVKLQFALDDKGDPISFSQFEAKDANRLIEEFMLLANISVAHKIASAFPDEALLRRHEDPLSKRLNAFIKVTEVLGLDFDSHSAGSLQSSFNKVNNQDVKDVLLILAIRTMQRAKYFCSGSLDISKYHHYALNEDFYTHFTSPIRRYADVIVHRLLETAISNENRSNRVSPCPYNKKMVQKIAFECNTKKDGAKNAQDNDIMIYLSRYLTMMEELNGPVYTKADVIVVSKETYEVYIPEYGLEKRIHLQDLPVSRFDFDKTKLSLTIFWKRGVPVTMHNEEKVYTERVRKDKYSDDDDEDDSEDDENEEALDILARLTLKEPVHNKIVDAGELIPPVILDDETCMQTVSMFSQIDVRLQINNLVSPPIINIYPVNPFSGEEGRND</sequence>
<comment type="caution">
    <text evidence="8">The sequence shown here is derived from an EMBL/GenBank/DDBJ whole genome shotgun (WGS) entry which is preliminary data.</text>
</comment>
<keyword evidence="5" id="KW-0269">Exonuclease</keyword>
<dbReference type="GO" id="GO:0000932">
    <property type="term" value="C:P-body"/>
    <property type="evidence" value="ECO:0007669"/>
    <property type="project" value="UniProtKB-SubCell"/>
</dbReference>
<evidence type="ECO:0000256" key="4">
    <source>
        <dbReference type="ARBA" id="ARBA00022884"/>
    </source>
</evidence>
<comment type="similarity">
    <text evidence="5">Belongs to the RNR ribonuclease family. DIS3L2 subfamily.</text>
</comment>
<dbReference type="SUPFAM" id="SSF50249">
    <property type="entry name" value="Nucleic acid-binding proteins"/>
    <property type="match status" value="2"/>
</dbReference>
<organism evidence="8 9">
    <name type="scientific">Mucor plumbeus</name>
    <dbReference type="NCBI Taxonomy" id="97098"/>
    <lineage>
        <taxon>Eukaryota</taxon>
        <taxon>Fungi</taxon>
        <taxon>Fungi incertae sedis</taxon>
        <taxon>Mucoromycota</taxon>
        <taxon>Mucoromycotina</taxon>
        <taxon>Mucoromycetes</taxon>
        <taxon>Mucorales</taxon>
        <taxon>Mucorineae</taxon>
        <taxon>Mucoraceae</taxon>
        <taxon>Mucor</taxon>
    </lineage>
</organism>
<evidence type="ECO:0000256" key="2">
    <source>
        <dbReference type="ARBA" id="ARBA00022723"/>
    </source>
</evidence>
<dbReference type="Gene3D" id="2.40.50.140">
    <property type="entry name" value="Nucleic acid-binding proteins"/>
    <property type="match status" value="1"/>
</dbReference>
<dbReference type="EC" id="3.1.13.-" evidence="5"/>
<gene>
    <name evidence="8" type="ORF">INT46_007979</name>
</gene>
<dbReference type="GO" id="GO:0046872">
    <property type="term" value="F:metal ion binding"/>
    <property type="evidence" value="ECO:0007669"/>
    <property type="project" value="UniProtKB-KW"/>
</dbReference>
<feature type="compositionally biased region" description="Acidic residues" evidence="6">
    <location>
        <begin position="909"/>
        <end position="923"/>
    </location>
</feature>
<dbReference type="GO" id="GO:0000956">
    <property type="term" value="P:nuclear-transcribed mRNA catabolic process"/>
    <property type="evidence" value="ECO:0007669"/>
    <property type="project" value="UniProtKB-UniRule"/>
</dbReference>
<keyword evidence="5" id="KW-0464">Manganese</keyword>
<dbReference type="HAMAP" id="MF_03045">
    <property type="entry name" value="DIS3L2"/>
    <property type="match status" value="1"/>
</dbReference>
<dbReference type="OrthoDB" id="372421at2759"/>
<comment type="subcellular location">
    <subcellularLocation>
        <location evidence="5">Cytoplasm</location>
    </subcellularLocation>
    <subcellularLocation>
        <location evidence="5">Cytoplasm</location>
        <location evidence="5">P-body</location>
    </subcellularLocation>
</comment>